<evidence type="ECO:0000256" key="1">
    <source>
        <dbReference type="SAM" id="MobiDB-lite"/>
    </source>
</evidence>
<dbReference type="AlphaFoldDB" id="A0AAW2YTB2"/>
<evidence type="ECO:0000313" key="2">
    <source>
        <dbReference type="EMBL" id="KAL0480425.1"/>
    </source>
</evidence>
<gene>
    <name evidence="2" type="ORF">AKO1_011052</name>
</gene>
<protein>
    <submittedName>
        <fullName evidence="2">PAB-dependent poly(A)-specific ribonuclease subunit</fullName>
    </submittedName>
</protein>
<name>A0AAW2YTB2_9EUKA</name>
<proteinExistence type="predicted"/>
<dbReference type="Proteomes" id="UP001431209">
    <property type="component" value="Unassembled WGS sequence"/>
</dbReference>
<sequence>MTTHSYTDTMLMLLDVMNSAHNNSFTPPSKKQTRKRKRSSSVVINTTKNLSTDQVLSQLSDLPEKYDAESPIIIVNIKNDQEETCIVGNPYVGLVNGNKRALPFNDHEDCKRFKTNEPLDSFDVCDVANNLSDPFRTEEEMLCSLDDILRTPTTPITPSFIPVPAKTPALTVEQMYQMSLALQQNKDTKRNDKVFDLDMDMDKYIML</sequence>
<accession>A0AAW2YTB2</accession>
<organism evidence="2 3">
    <name type="scientific">Acrasis kona</name>
    <dbReference type="NCBI Taxonomy" id="1008807"/>
    <lineage>
        <taxon>Eukaryota</taxon>
        <taxon>Discoba</taxon>
        <taxon>Heterolobosea</taxon>
        <taxon>Tetramitia</taxon>
        <taxon>Eutetramitia</taxon>
        <taxon>Acrasidae</taxon>
        <taxon>Acrasis</taxon>
    </lineage>
</organism>
<feature type="region of interest" description="Disordered" evidence="1">
    <location>
        <begin position="22"/>
        <end position="42"/>
    </location>
</feature>
<keyword evidence="3" id="KW-1185">Reference proteome</keyword>
<comment type="caution">
    <text evidence="2">The sequence shown here is derived from an EMBL/GenBank/DDBJ whole genome shotgun (WGS) entry which is preliminary data.</text>
</comment>
<evidence type="ECO:0000313" key="3">
    <source>
        <dbReference type="Proteomes" id="UP001431209"/>
    </source>
</evidence>
<dbReference type="EMBL" id="JAOPGA020000657">
    <property type="protein sequence ID" value="KAL0480425.1"/>
    <property type="molecule type" value="Genomic_DNA"/>
</dbReference>
<reference evidence="2 3" key="1">
    <citation type="submission" date="2024-03" db="EMBL/GenBank/DDBJ databases">
        <title>The Acrasis kona genome and developmental transcriptomes reveal deep origins of eukaryotic multicellular pathways.</title>
        <authorList>
            <person name="Sheikh S."/>
            <person name="Fu C.-J."/>
            <person name="Brown M.W."/>
            <person name="Baldauf S.L."/>
        </authorList>
    </citation>
    <scope>NUCLEOTIDE SEQUENCE [LARGE SCALE GENOMIC DNA]</scope>
    <source>
        <strain evidence="2 3">ATCC MYA-3509</strain>
    </source>
</reference>